<feature type="compositionally biased region" description="Polar residues" evidence="1">
    <location>
        <begin position="178"/>
        <end position="187"/>
    </location>
</feature>
<feature type="compositionally biased region" description="Acidic residues" evidence="1">
    <location>
        <begin position="188"/>
        <end position="200"/>
    </location>
</feature>
<evidence type="ECO:0000313" key="2">
    <source>
        <dbReference type="Proteomes" id="UP000887563"/>
    </source>
</evidence>
<evidence type="ECO:0000256" key="1">
    <source>
        <dbReference type="SAM" id="MobiDB-lite"/>
    </source>
</evidence>
<proteinExistence type="predicted"/>
<keyword evidence="2" id="KW-1185">Reference proteome</keyword>
<reference evidence="3" key="1">
    <citation type="submission" date="2022-11" db="UniProtKB">
        <authorList>
            <consortium name="WormBaseParasite"/>
        </authorList>
    </citation>
    <scope>IDENTIFICATION</scope>
</reference>
<accession>A0A914LPW0</accession>
<dbReference type="WBParaSite" id="Minc3s00739g16710">
    <property type="protein sequence ID" value="Minc3s00739g16710"/>
    <property type="gene ID" value="Minc3s00739g16710"/>
</dbReference>
<feature type="region of interest" description="Disordered" evidence="1">
    <location>
        <begin position="178"/>
        <end position="200"/>
    </location>
</feature>
<sequence length="235" mass="27300">MPRGSAFIDDECEEDLEEMEIDEEEEEGNDDADFSFRDVRAALPPRNRHQPSQNNILIPPGQRGADHIEMFQFIEQGVNYSAKIVDLLSKSKNIEQLKRMETLIGRLSNFDKDMDMDRRAIDETNRQFSKDNSDKKILNAQFKKIRNSLQLENPGRNQQEIEQISSRLTNYIKIIQQGEHQNTQENNDIAEESGEDEEDDMEMLDVYLSDKDPLTKKPIREPVKNPKLSILFLLS</sequence>
<dbReference type="Proteomes" id="UP000887563">
    <property type="component" value="Unplaced"/>
</dbReference>
<organism evidence="2 3">
    <name type="scientific">Meloidogyne incognita</name>
    <name type="common">Southern root-knot nematode worm</name>
    <name type="synonym">Oxyuris incognita</name>
    <dbReference type="NCBI Taxonomy" id="6306"/>
    <lineage>
        <taxon>Eukaryota</taxon>
        <taxon>Metazoa</taxon>
        <taxon>Ecdysozoa</taxon>
        <taxon>Nematoda</taxon>
        <taxon>Chromadorea</taxon>
        <taxon>Rhabditida</taxon>
        <taxon>Tylenchina</taxon>
        <taxon>Tylenchomorpha</taxon>
        <taxon>Tylenchoidea</taxon>
        <taxon>Meloidogynidae</taxon>
        <taxon>Meloidogyninae</taxon>
        <taxon>Meloidogyne</taxon>
        <taxon>Meloidogyne incognita group</taxon>
    </lineage>
</organism>
<protein>
    <submittedName>
        <fullName evidence="3">Uncharacterized protein</fullName>
    </submittedName>
</protein>
<dbReference type="AlphaFoldDB" id="A0A914LPW0"/>
<evidence type="ECO:0000313" key="3">
    <source>
        <dbReference type="WBParaSite" id="Minc3s00739g16710"/>
    </source>
</evidence>
<name>A0A914LPW0_MELIC</name>